<keyword evidence="2" id="KW-1185">Reference proteome</keyword>
<organism evidence="1 2">
    <name type="scientific">Aquila chrysaetos chrysaetos</name>
    <dbReference type="NCBI Taxonomy" id="223781"/>
    <lineage>
        <taxon>Eukaryota</taxon>
        <taxon>Metazoa</taxon>
        <taxon>Chordata</taxon>
        <taxon>Craniata</taxon>
        <taxon>Vertebrata</taxon>
        <taxon>Euteleostomi</taxon>
        <taxon>Archelosauria</taxon>
        <taxon>Archosauria</taxon>
        <taxon>Dinosauria</taxon>
        <taxon>Saurischia</taxon>
        <taxon>Theropoda</taxon>
        <taxon>Coelurosauria</taxon>
        <taxon>Aves</taxon>
        <taxon>Neognathae</taxon>
        <taxon>Neoaves</taxon>
        <taxon>Telluraves</taxon>
        <taxon>Accipitrimorphae</taxon>
        <taxon>Accipitriformes</taxon>
        <taxon>Accipitridae</taxon>
        <taxon>Accipitrinae</taxon>
        <taxon>Aquila</taxon>
    </lineage>
</organism>
<evidence type="ECO:0000313" key="1">
    <source>
        <dbReference type="Ensembl" id="ENSACCP00020000021.1"/>
    </source>
</evidence>
<evidence type="ECO:0000313" key="2">
    <source>
        <dbReference type="Proteomes" id="UP000472275"/>
    </source>
</evidence>
<proteinExistence type="predicted"/>
<protein>
    <submittedName>
        <fullName evidence="1">Uncharacterized protein</fullName>
    </submittedName>
</protein>
<dbReference type="Proteomes" id="UP000472275">
    <property type="component" value="Chromosome 1"/>
</dbReference>
<sequence>MLSWCSSGPGRAGWTGGHCSSWVQKLPAVVRGGSIHPRLWGLTTVCGVNGPLVVLDNVKVGARLPAGGSSVIPDVTFHSSGDYGGSGGSLGSRAAPAARAALSCRVWQ</sequence>
<dbReference type="InParanoid" id="A0A663DJI3"/>
<dbReference type="Ensembl" id="ENSACCT00020000021.1">
    <property type="protein sequence ID" value="ENSACCP00020000021.1"/>
    <property type="gene ID" value="ENSACCG00020000015.1"/>
</dbReference>
<reference evidence="1" key="3">
    <citation type="submission" date="2025-09" db="UniProtKB">
        <authorList>
            <consortium name="Ensembl"/>
        </authorList>
    </citation>
    <scope>IDENTIFICATION</scope>
</reference>
<accession>A0A663DJI3</accession>
<dbReference type="AlphaFoldDB" id="A0A663DJI3"/>
<name>A0A663DJI3_AQUCH</name>
<reference evidence="1" key="2">
    <citation type="submission" date="2025-08" db="UniProtKB">
        <authorList>
            <consortium name="Ensembl"/>
        </authorList>
    </citation>
    <scope>IDENTIFICATION</scope>
</reference>
<reference evidence="1" key="1">
    <citation type="submission" date="2021-03" db="EMBL/GenBank/DDBJ databases">
        <authorList>
            <consortium name="Wellcome Sanger Institute Data Sharing"/>
        </authorList>
    </citation>
    <scope>NUCLEOTIDE SEQUENCE [LARGE SCALE GENOMIC DNA]</scope>
</reference>